<protein>
    <submittedName>
        <fullName evidence="2">CoA-binding protein</fullName>
    </submittedName>
</protein>
<dbReference type="KEGG" id="upi:EJG51_011955"/>
<name>A0A6M4A5F2_9BURK</name>
<feature type="domain" description="CoA-binding" evidence="1">
    <location>
        <begin position="13"/>
        <end position="111"/>
    </location>
</feature>
<keyword evidence="3" id="KW-1185">Reference proteome</keyword>
<dbReference type="InterPro" id="IPR036291">
    <property type="entry name" value="NAD(P)-bd_dom_sf"/>
</dbReference>
<dbReference type="Pfam" id="PF13380">
    <property type="entry name" value="CoA_binding_2"/>
    <property type="match status" value="1"/>
</dbReference>
<dbReference type="InterPro" id="IPR003781">
    <property type="entry name" value="CoA-bd"/>
</dbReference>
<evidence type="ECO:0000259" key="1">
    <source>
        <dbReference type="SMART" id="SM00881"/>
    </source>
</evidence>
<sequence>MFAMVDSLISSLLKNSKTIAVVGLSPKPDRASYEVAAYLQKHGYRILPVNPAQAGTTILNELCYSSLAEAVAATGLHIDIVDCFRKAADIPPIVDEAIAVGATCLWMQLGIRNEAAAQKAEQAGLQVVMDRCTKIDHAVRP</sequence>
<dbReference type="SMART" id="SM00881">
    <property type="entry name" value="CoA_binding"/>
    <property type="match status" value="1"/>
</dbReference>
<accession>A0A6M4A5F2</accession>
<dbReference type="Proteomes" id="UP000274350">
    <property type="component" value="Chromosome"/>
</dbReference>
<organism evidence="2 3">
    <name type="scientific">Undibacterium piscinae</name>
    <dbReference type="NCBI Taxonomy" id="2495591"/>
    <lineage>
        <taxon>Bacteria</taxon>
        <taxon>Pseudomonadati</taxon>
        <taxon>Pseudomonadota</taxon>
        <taxon>Betaproteobacteria</taxon>
        <taxon>Burkholderiales</taxon>
        <taxon>Oxalobacteraceae</taxon>
        <taxon>Undibacterium</taxon>
    </lineage>
</organism>
<dbReference type="PANTHER" id="PTHR33303">
    <property type="entry name" value="CYTOPLASMIC PROTEIN-RELATED"/>
    <property type="match status" value="1"/>
</dbReference>
<dbReference type="PANTHER" id="PTHR33303:SF2">
    <property type="entry name" value="COA-BINDING DOMAIN-CONTAINING PROTEIN"/>
    <property type="match status" value="1"/>
</dbReference>
<dbReference type="Gene3D" id="3.40.50.720">
    <property type="entry name" value="NAD(P)-binding Rossmann-like Domain"/>
    <property type="match status" value="1"/>
</dbReference>
<proteinExistence type="predicted"/>
<dbReference type="OrthoDB" id="9804695at2"/>
<dbReference type="AlphaFoldDB" id="A0A6M4A5F2"/>
<evidence type="ECO:0000313" key="3">
    <source>
        <dbReference type="Proteomes" id="UP000274350"/>
    </source>
</evidence>
<evidence type="ECO:0000313" key="2">
    <source>
        <dbReference type="EMBL" id="QJQ06444.1"/>
    </source>
</evidence>
<dbReference type="SUPFAM" id="SSF51735">
    <property type="entry name" value="NAD(P)-binding Rossmann-fold domains"/>
    <property type="match status" value="1"/>
</dbReference>
<gene>
    <name evidence="2" type="ORF">EJG51_011955</name>
</gene>
<dbReference type="EMBL" id="CP051152">
    <property type="protein sequence ID" value="QJQ06444.1"/>
    <property type="molecule type" value="Genomic_DNA"/>
</dbReference>
<reference evidence="2 3" key="1">
    <citation type="journal article" date="2019" name="Int. J. Syst. Evol. Microbiol.">
        <title>Undibacterium piscinae sp. nov., isolated from Korean shiner intestine.</title>
        <authorList>
            <person name="Lee S.Y."/>
            <person name="Kang W."/>
            <person name="Kim P.S."/>
            <person name="Kim H.S."/>
            <person name="Sung H."/>
            <person name="Shin N.R."/>
            <person name="Whon T.W."/>
            <person name="Yun J.H."/>
            <person name="Lee J.Y."/>
            <person name="Lee J.Y."/>
            <person name="Jung M.J."/>
            <person name="Jeong Y.S."/>
            <person name="Tak E.J."/>
            <person name="Han J.E."/>
            <person name="Hyun D.W."/>
            <person name="Kang M.S."/>
            <person name="Lee K.E."/>
            <person name="Lee B.H."/>
            <person name="Bae J.W."/>
        </authorList>
    </citation>
    <scope>NUCLEOTIDE SEQUENCE [LARGE SCALE GENOMIC DNA]</scope>
    <source>
        <strain evidence="2 3">S11R28</strain>
    </source>
</reference>